<feature type="compositionally biased region" description="Low complexity" evidence="1">
    <location>
        <begin position="196"/>
        <end position="214"/>
    </location>
</feature>
<proteinExistence type="predicted"/>
<feature type="compositionally biased region" description="Basic residues" evidence="1">
    <location>
        <begin position="176"/>
        <end position="194"/>
    </location>
</feature>
<feature type="compositionally biased region" description="Basic residues" evidence="1">
    <location>
        <begin position="11"/>
        <end position="21"/>
    </location>
</feature>
<feature type="compositionally biased region" description="Low complexity" evidence="1">
    <location>
        <begin position="135"/>
        <end position="159"/>
    </location>
</feature>
<sequence length="266" mass="28179">AGERGDPGPRRGGRDRRRARSPGRADRGPGGHRGRLGLPRRDPRRGPPPPGGAADRDAGRKVHLRPRAQPRRRRGHRAGDRRALGSRHAAGPRVGRPHGHVVRGSVGRLRVRRARRPGVPAARRAVPPGRRPRSRAPVLGLRQRLGRLPGRPVAGAAVPRGPPGRRGPRVGDRRARGPRRGLRARPRARRRPRPLARPAAGGLRALPARGAGLLDVPRPAAVRCSGSGRGVVGRPGRAPLARPRPARPAPHGPAGGEVAGAGQPPL</sequence>
<dbReference type="AlphaFoldDB" id="A0A6J4TIM0"/>
<feature type="compositionally biased region" description="Low complexity" evidence="1">
    <location>
        <begin position="117"/>
        <end position="128"/>
    </location>
</feature>
<protein>
    <submittedName>
        <fullName evidence="2">Uncharacterized protein</fullName>
    </submittedName>
</protein>
<gene>
    <name evidence="2" type="ORF">AVDCRST_MAG30-3263</name>
</gene>
<evidence type="ECO:0000313" key="2">
    <source>
        <dbReference type="EMBL" id="CAA9524523.1"/>
    </source>
</evidence>
<name>A0A6J4TIM0_9ACTN</name>
<feature type="compositionally biased region" description="Low complexity" evidence="1">
    <location>
        <begin position="234"/>
        <end position="243"/>
    </location>
</feature>
<reference evidence="2" key="1">
    <citation type="submission" date="2020-02" db="EMBL/GenBank/DDBJ databases">
        <authorList>
            <person name="Meier V. D."/>
        </authorList>
    </citation>
    <scope>NUCLEOTIDE SEQUENCE</scope>
    <source>
        <strain evidence="2">AVDCRST_MAG30</strain>
    </source>
</reference>
<accession>A0A6J4TIM0</accession>
<feature type="non-terminal residue" evidence="2">
    <location>
        <position position="266"/>
    </location>
</feature>
<feature type="compositionally biased region" description="Basic residues" evidence="1">
    <location>
        <begin position="61"/>
        <end position="76"/>
    </location>
</feature>
<organism evidence="2">
    <name type="scientific">uncultured Solirubrobacteraceae bacterium</name>
    <dbReference type="NCBI Taxonomy" id="1162706"/>
    <lineage>
        <taxon>Bacteria</taxon>
        <taxon>Bacillati</taxon>
        <taxon>Actinomycetota</taxon>
        <taxon>Thermoleophilia</taxon>
        <taxon>Solirubrobacterales</taxon>
        <taxon>Solirubrobacteraceae</taxon>
        <taxon>environmental samples</taxon>
    </lineage>
</organism>
<evidence type="ECO:0000256" key="1">
    <source>
        <dbReference type="SAM" id="MobiDB-lite"/>
    </source>
</evidence>
<feature type="region of interest" description="Disordered" evidence="1">
    <location>
        <begin position="1"/>
        <end position="266"/>
    </location>
</feature>
<dbReference type="EMBL" id="CADCVS010000423">
    <property type="protein sequence ID" value="CAA9524523.1"/>
    <property type="molecule type" value="Genomic_DNA"/>
</dbReference>
<feature type="non-terminal residue" evidence="2">
    <location>
        <position position="1"/>
    </location>
</feature>